<organism evidence="1 2">
    <name type="scientific">Cordylochernes scorpioides</name>
    <dbReference type="NCBI Taxonomy" id="51811"/>
    <lineage>
        <taxon>Eukaryota</taxon>
        <taxon>Metazoa</taxon>
        <taxon>Ecdysozoa</taxon>
        <taxon>Arthropoda</taxon>
        <taxon>Chelicerata</taxon>
        <taxon>Arachnida</taxon>
        <taxon>Pseudoscorpiones</taxon>
        <taxon>Cheliferoidea</taxon>
        <taxon>Chernetidae</taxon>
        <taxon>Cordylochernes</taxon>
    </lineage>
</organism>
<protein>
    <submittedName>
        <fullName evidence="1">Uncharacterized protein</fullName>
    </submittedName>
</protein>
<reference evidence="1 2" key="1">
    <citation type="submission" date="2022-03" db="EMBL/GenBank/DDBJ databases">
        <title>A chromosomal length assembly of Cordylochernes scorpioides.</title>
        <authorList>
            <person name="Zeh D."/>
            <person name="Zeh J."/>
        </authorList>
    </citation>
    <scope>NUCLEOTIDE SEQUENCE [LARGE SCALE GENOMIC DNA]</scope>
    <source>
        <strain evidence="1">IN4F17</strain>
        <tissue evidence="1">Whole Body</tissue>
    </source>
</reference>
<proteinExistence type="predicted"/>
<accession>A0ABY6LT55</accession>
<keyword evidence="2" id="KW-1185">Reference proteome</keyword>
<sequence length="107" mass="12509">MNGQYGSKDFEDIELLQDFQKKSENEQVNAQIYFMGYKAEEILILFNIKNCTYGILKEEIIRDRLVFGVKKFSFLKKAVESELTLEKAIQIVLKDQKVLKHTKGNDK</sequence>
<dbReference type="EMBL" id="CP092886">
    <property type="protein sequence ID" value="UYV84434.1"/>
    <property type="molecule type" value="Genomic_DNA"/>
</dbReference>
<gene>
    <name evidence="1" type="ORF">LAZ67_X002148</name>
</gene>
<name>A0ABY6LT55_9ARAC</name>
<dbReference type="Proteomes" id="UP001235939">
    <property type="component" value="Chromosome X"/>
</dbReference>
<evidence type="ECO:0000313" key="2">
    <source>
        <dbReference type="Proteomes" id="UP001235939"/>
    </source>
</evidence>
<evidence type="ECO:0000313" key="1">
    <source>
        <dbReference type="EMBL" id="UYV84434.1"/>
    </source>
</evidence>